<organism evidence="1">
    <name type="scientific">Zea mays</name>
    <name type="common">Maize</name>
    <dbReference type="NCBI Taxonomy" id="4577"/>
    <lineage>
        <taxon>Eukaryota</taxon>
        <taxon>Viridiplantae</taxon>
        <taxon>Streptophyta</taxon>
        <taxon>Embryophyta</taxon>
        <taxon>Tracheophyta</taxon>
        <taxon>Spermatophyta</taxon>
        <taxon>Magnoliopsida</taxon>
        <taxon>Liliopsida</taxon>
        <taxon>Poales</taxon>
        <taxon>Poaceae</taxon>
        <taxon>PACMAD clade</taxon>
        <taxon>Panicoideae</taxon>
        <taxon>Andropogonodae</taxon>
        <taxon>Andropogoneae</taxon>
        <taxon>Tripsacinae</taxon>
        <taxon>Zea</taxon>
    </lineage>
</organism>
<dbReference type="PaxDb" id="4577-AC192362.3_FGP002"/>
<proteinExistence type="predicted"/>
<protein>
    <submittedName>
        <fullName evidence="1">Uncharacterized protein</fullName>
    </submittedName>
</protein>
<dbReference type="AlphaFoldDB" id="A0A1D6KSP5"/>
<name>A0A1D6KSP5_MAIZE</name>
<dbReference type="EMBL" id="CM007647">
    <property type="protein sequence ID" value="ONM05680.1"/>
    <property type="molecule type" value="Genomic_DNA"/>
</dbReference>
<accession>A0A1D6KSP5</accession>
<reference evidence="1" key="1">
    <citation type="submission" date="2015-12" db="EMBL/GenBank/DDBJ databases">
        <title>Update maize B73 reference genome by single molecule sequencing technologies.</title>
        <authorList>
            <consortium name="Maize Genome Sequencing Project"/>
            <person name="Ware D."/>
        </authorList>
    </citation>
    <scope>NUCLEOTIDE SEQUENCE [LARGE SCALE GENOMIC DNA]</scope>
    <source>
        <tissue evidence="1">Seedling</tissue>
    </source>
</reference>
<sequence length="164" mass="17965">MEPLQKLLETDTAESVLFPIIYSAAKLWISMGADDAAIFVKVVMDRCLSLGGSEEVSFGQALAIGRCKNLGALSVRPGCAQIATPGNAVDRQFIKANTILTLGDEEYQWTWVSNFYAACNKNRTVRDVLHGVCFLNTKTVTEMAELLCYGTFSVTERPDENETG</sequence>
<evidence type="ECO:0000313" key="1">
    <source>
        <dbReference type="EMBL" id="ONM05680.1"/>
    </source>
</evidence>
<gene>
    <name evidence="1" type="ORF">ZEAMMB73_Zm00001d032666</name>
</gene>